<dbReference type="EMBL" id="QYUM01000002">
    <property type="protein sequence ID" value="RJF94251.1"/>
    <property type="molecule type" value="Genomic_DNA"/>
</dbReference>
<dbReference type="InterPro" id="IPR003869">
    <property type="entry name" value="Polysac_CapD-like"/>
</dbReference>
<dbReference type="PANTHER" id="PTHR43318">
    <property type="entry name" value="UDP-N-ACETYLGLUCOSAMINE 4,6-DEHYDRATASE"/>
    <property type="match status" value="1"/>
</dbReference>
<feature type="domain" description="Polysaccharide biosynthesis protein CapD-like" evidence="3">
    <location>
        <begin position="314"/>
        <end position="606"/>
    </location>
</feature>
<dbReference type="CDD" id="cd05237">
    <property type="entry name" value="UDP_invert_4-6DH_SDR_e"/>
    <property type="match status" value="1"/>
</dbReference>
<accession>A0A418WSN1</accession>
<dbReference type="Gene3D" id="3.40.50.720">
    <property type="entry name" value="NAD(P)-binding Rossmann-like Domain"/>
    <property type="match status" value="2"/>
</dbReference>
<comment type="similarity">
    <text evidence="1">Belongs to the polysaccharide synthase family.</text>
</comment>
<gene>
    <name evidence="4" type="ORF">D3876_04875</name>
</gene>
<proteinExistence type="inferred from homology"/>
<dbReference type="InterPro" id="IPR051203">
    <property type="entry name" value="Polysaccharide_Synthase-Rel"/>
</dbReference>
<protein>
    <submittedName>
        <fullName evidence="4">Polysaccharide biosynthesis protein</fullName>
    </submittedName>
</protein>
<name>A0A418WSN1_9SPHN</name>
<evidence type="ECO:0000313" key="5">
    <source>
        <dbReference type="Proteomes" id="UP000286100"/>
    </source>
</evidence>
<keyword evidence="2" id="KW-0812">Transmembrane</keyword>
<evidence type="ECO:0000313" key="4">
    <source>
        <dbReference type="EMBL" id="RJF94251.1"/>
    </source>
</evidence>
<organism evidence="4 5">
    <name type="scientific">Sphingomonas cavernae</name>
    <dbReference type="NCBI Taxonomy" id="2320861"/>
    <lineage>
        <taxon>Bacteria</taxon>
        <taxon>Pseudomonadati</taxon>
        <taxon>Pseudomonadota</taxon>
        <taxon>Alphaproteobacteria</taxon>
        <taxon>Sphingomonadales</taxon>
        <taxon>Sphingomonadaceae</taxon>
        <taxon>Sphingomonas</taxon>
    </lineage>
</organism>
<dbReference type="SUPFAM" id="SSF51735">
    <property type="entry name" value="NAD(P)-binding Rossmann-fold domains"/>
    <property type="match status" value="1"/>
</dbReference>
<dbReference type="PANTHER" id="PTHR43318:SF1">
    <property type="entry name" value="POLYSACCHARIDE BIOSYNTHESIS PROTEIN EPSC-RELATED"/>
    <property type="match status" value="1"/>
</dbReference>
<feature type="transmembrane region" description="Helical" evidence="2">
    <location>
        <begin position="124"/>
        <end position="141"/>
    </location>
</feature>
<keyword evidence="2" id="KW-1133">Transmembrane helix</keyword>
<dbReference type="Pfam" id="PF02719">
    <property type="entry name" value="Polysacc_synt_2"/>
    <property type="match status" value="1"/>
</dbReference>
<sequence>MVGALWLVINLLRISNFPRYVRNAVILIADGFATGAALVIALGLRLSGDIPPHMMEGLIASLPVTIIAATLVYYAAGLHRRVWRFLSLTDLIVLVEAATAAVVCSTLALVVLGRVQWMPLSLPIIQWFVIVVLLGSARFAWRSLRGRLKGTTLSENSGEQRAIPLRTIIVGSPENAEVVLHQLEIAPDAGYRVVGILDLTGKDVSLKLRGVPILGAFDMLEQAVQRLDAAHQRPEALIIAGNGDCLAPQRTVRLVSGAQGLGLRVVRSLHPADPDAARQAPLSLQTIDLTDLLGRPQTQLDNAAIIRAVANRRVLVTGAGGTIGRELVRQIASMNPAQIILLDAGEFNLYSVDMEMAEHFPELPRSAVLCSIRQRQSVMDTFEKYRPELVFHAAALKHVPLVEQNPCAGVMTNVLGTRNVADAARQWGARAMVQVSTDKAVNPVGVMGATKRLGELYCQALDLENCRDGDAGRFMTVRFGNVLGSSGSLIPLFQRQLETHQPLTVTHPDVERYFMTVHEAVQLTLQSTACALEGNLGRGRIFVLDMGAPIKILDIARRMIRLAGLVPERDVPIDIVGLRPGEKLFEELFDGSEEKLPSSVPGVFEAEPPSIPLNILNRAFDGLADATRKGDTATVLARLDQVLQSRADVVEVDQPIVSAIARRRRPMPIATTLAGRA</sequence>
<comment type="caution">
    <text evidence="4">The sequence shown here is derived from an EMBL/GenBank/DDBJ whole genome shotgun (WGS) entry which is preliminary data.</text>
</comment>
<evidence type="ECO:0000256" key="2">
    <source>
        <dbReference type="SAM" id="Phobius"/>
    </source>
</evidence>
<evidence type="ECO:0000259" key="3">
    <source>
        <dbReference type="Pfam" id="PF02719"/>
    </source>
</evidence>
<dbReference type="InterPro" id="IPR036291">
    <property type="entry name" value="NAD(P)-bd_dom_sf"/>
</dbReference>
<keyword evidence="5" id="KW-1185">Reference proteome</keyword>
<evidence type="ECO:0000256" key="1">
    <source>
        <dbReference type="ARBA" id="ARBA00007430"/>
    </source>
</evidence>
<keyword evidence="2" id="KW-0472">Membrane</keyword>
<feature type="transmembrane region" description="Helical" evidence="2">
    <location>
        <begin position="20"/>
        <end position="46"/>
    </location>
</feature>
<dbReference type="AlphaFoldDB" id="A0A418WSN1"/>
<dbReference type="OrthoDB" id="9803111at2"/>
<reference evidence="4 5" key="1">
    <citation type="submission" date="2018-09" db="EMBL/GenBank/DDBJ databases">
        <authorList>
            <person name="Zhu H."/>
        </authorList>
    </citation>
    <scope>NUCLEOTIDE SEQUENCE [LARGE SCALE GENOMIC DNA]</scope>
    <source>
        <strain evidence="4 5">K2R01-6</strain>
    </source>
</reference>
<dbReference type="Proteomes" id="UP000286100">
    <property type="component" value="Unassembled WGS sequence"/>
</dbReference>
<feature type="transmembrane region" description="Helical" evidence="2">
    <location>
        <begin position="58"/>
        <end position="76"/>
    </location>
</feature>
<feature type="transmembrane region" description="Helical" evidence="2">
    <location>
        <begin position="88"/>
        <end position="112"/>
    </location>
</feature>